<dbReference type="SUPFAM" id="SSF48150">
    <property type="entry name" value="DNA-glycosylase"/>
    <property type="match status" value="1"/>
</dbReference>
<dbReference type="GO" id="GO:0051539">
    <property type="term" value="F:4 iron, 4 sulfur cluster binding"/>
    <property type="evidence" value="ECO:0007669"/>
    <property type="project" value="UniProtKB-UniRule"/>
</dbReference>
<organism evidence="16 17">
    <name type="scientific">Pseudolactococcus chungangensis CAU 28 = DSM 22330</name>
    <dbReference type="NCBI Taxonomy" id="1122154"/>
    <lineage>
        <taxon>Bacteria</taxon>
        <taxon>Bacillati</taxon>
        <taxon>Bacillota</taxon>
        <taxon>Bacilli</taxon>
        <taxon>Lactobacillales</taxon>
        <taxon>Streptococcaceae</taxon>
        <taxon>Pseudolactococcus</taxon>
    </lineage>
</organism>
<dbReference type="Gene3D" id="1.10.340.30">
    <property type="entry name" value="Hypothetical protein, domain 2"/>
    <property type="match status" value="1"/>
</dbReference>
<dbReference type="FunFam" id="1.10.340.30:FF:000002">
    <property type="entry name" value="Adenine DNA glycosylase"/>
    <property type="match status" value="1"/>
</dbReference>
<reference evidence="16 17" key="1">
    <citation type="submission" date="2016-11" db="EMBL/GenBank/DDBJ databases">
        <authorList>
            <person name="Jaros S."/>
            <person name="Januszkiewicz K."/>
            <person name="Wedrychowicz H."/>
        </authorList>
    </citation>
    <scope>NUCLEOTIDE SEQUENCE [LARGE SCALE GENOMIC DNA]</scope>
    <source>
        <strain evidence="16 17">DSM 22330</strain>
    </source>
</reference>
<dbReference type="PROSITE" id="PS01155">
    <property type="entry name" value="ENDONUCLEASE_III_2"/>
    <property type="match status" value="1"/>
</dbReference>
<accession>A0A1K2HCB4</accession>
<evidence type="ECO:0000313" key="17">
    <source>
        <dbReference type="Proteomes" id="UP000185655"/>
    </source>
</evidence>
<dbReference type="GO" id="GO:0035485">
    <property type="term" value="F:adenine/guanine mispair binding"/>
    <property type="evidence" value="ECO:0007669"/>
    <property type="project" value="TreeGrafter"/>
</dbReference>
<proteinExistence type="inferred from homology"/>
<evidence type="ECO:0000256" key="4">
    <source>
        <dbReference type="ARBA" id="ARBA00012045"/>
    </source>
</evidence>
<evidence type="ECO:0000256" key="12">
    <source>
        <dbReference type="ARBA" id="ARBA00023204"/>
    </source>
</evidence>
<evidence type="ECO:0000256" key="1">
    <source>
        <dbReference type="ARBA" id="ARBA00000843"/>
    </source>
</evidence>
<evidence type="ECO:0000313" key="16">
    <source>
        <dbReference type="EMBL" id="SFZ74185.1"/>
    </source>
</evidence>
<dbReference type="Proteomes" id="UP000185655">
    <property type="component" value="Unassembled WGS sequence"/>
</dbReference>
<evidence type="ECO:0000256" key="3">
    <source>
        <dbReference type="ARBA" id="ARBA00008343"/>
    </source>
</evidence>
<keyword evidence="10 14" id="KW-0408">Iron</keyword>
<dbReference type="GO" id="GO:0046872">
    <property type="term" value="F:metal ion binding"/>
    <property type="evidence" value="ECO:0007669"/>
    <property type="project" value="UniProtKB-UniRule"/>
</dbReference>
<keyword evidence="8 14" id="KW-0227">DNA damage</keyword>
<dbReference type="GO" id="GO:0006298">
    <property type="term" value="P:mismatch repair"/>
    <property type="evidence" value="ECO:0007669"/>
    <property type="project" value="TreeGrafter"/>
</dbReference>
<dbReference type="SMART" id="SM00478">
    <property type="entry name" value="ENDO3c"/>
    <property type="match status" value="1"/>
</dbReference>
<comment type="function">
    <text evidence="2">Adenine glycosylase active on G-A mispairs. MutY also corrects error-prone DNA synthesis past GO lesions which are due to the oxidatively damaged form of guanine: 7,8-dihydro-8-oxoguanine (8-oxo-dGTP).</text>
</comment>
<dbReference type="GO" id="GO:0032357">
    <property type="term" value="F:oxidized purine DNA binding"/>
    <property type="evidence" value="ECO:0007669"/>
    <property type="project" value="TreeGrafter"/>
</dbReference>
<dbReference type="CDD" id="cd03431">
    <property type="entry name" value="NUDIX_DNA_Glycosylase_C-MutY"/>
    <property type="match status" value="1"/>
</dbReference>
<keyword evidence="6" id="KW-0004">4Fe-4S</keyword>
<dbReference type="RefSeq" id="WP_031365970.1">
    <property type="nucleotide sequence ID" value="NZ_FPKS01000005.1"/>
</dbReference>
<dbReference type="EC" id="3.2.2.31" evidence="4 14"/>
<name>A0A1K2HCB4_9LACT</name>
<dbReference type="Gene3D" id="1.10.1670.10">
    <property type="entry name" value="Helix-hairpin-Helix base-excision DNA repair enzymes (C-terminal)"/>
    <property type="match status" value="1"/>
</dbReference>
<comment type="cofactor">
    <cofactor evidence="14">
        <name>[4Fe-4S] cluster</name>
        <dbReference type="ChEBI" id="CHEBI:49883"/>
    </cofactor>
    <text evidence="14">Binds 1 [4Fe-4S] cluster.</text>
</comment>
<dbReference type="Pfam" id="PF14815">
    <property type="entry name" value="NUDIX_4"/>
    <property type="match status" value="1"/>
</dbReference>
<dbReference type="GO" id="GO:0006284">
    <property type="term" value="P:base-excision repair"/>
    <property type="evidence" value="ECO:0007669"/>
    <property type="project" value="UniProtKB-UniRule"/>
</dbReference>
<comment type="catalytic activity">
    <reaction evidence="1 14">
        <text>Hydrolyzes free adenine bases from 7,8-dihydro-8-oxoguanine:adenine mismatched double-stranded DNA, leaving an apurinic site.</text>
        <dbReference type="EC" id="3.2.2.31"/>
    </reaction>
</comment>
<keyword evidence="11" id="KW-0411">Iron-sulfur</keyword>
<keyword evidence="7" id="KW-0479">Metal-binding</keyword>
<evidence type="ECO:0000256" key="14">
    <source>
        <dbReference type="RuleBase" id="RU365096"/>
    </source>
</evidence>
<evidence type="ECO:0000256" key="7">
    <source>
        <dbReference type="ARBA" id="ARBA00022723"/>
    </source>
</evidence>
<dbReference type="InterPro" id="IPR029119">
    <property type="entry name" value="MutY_C"/>
</dbReference>
<keyword evidence="9" id="KW-0378">Hydrolase</keyword>
<dbReference type="PANTHER" id="PTHR42944">
    <property type="entry name" value="ADENINE DNA GLYCOSYLASE"/>
    <property type="match status" value="1"/>
</dbReference>
<dbReference type="AlphaFoldDB" id="A0A1K2HCB4"/>
<keyword evidence="12" id="KW-0234">DNA repair</keyword>
<dbReference type="InterPro" id="IPR015797">
    <property type="entry name" value="NUDIX_hydrolase-like_dom_sf"/>
</dbReference>
<evidence type="ECO:0000256" key="13">
    <source>
        <dbReference type="ARBA" id="ARBA00023295"/>
    </source>
</evidence>
<dbReference type="EMBL" id="FPKS01000005">
    <property type="protein sequence ID" value="SFZ74185.1"/>
    <property type="molecule type" value="Genomic_DNA"/>
</dbReference>
<dbReference type="InterPro" id="IPR023170">
    <property type="entry name" value="HhH_base_excis_C"/>
</dbReference>
<dbReference type="GO" id="GO:0034039">
    <property type="term" value="F:8-oxo-7,8-dihydroguanine DNA N-glycosylase activity"/>
    <property type="evidence" value="ECO:0007669"/>
    <property type="project" value="TreeGrafter"/>
</dbReference>
<dbReference type="InterPro" id="IPR044298">
    <property type="entry name" value="MIG/MutY"/>
</dbReference>
<dbReference type="OrthoDB" id="9802365at2"/>
<dbReference type="NCBIfam" id="TIGR01084">
    <property type="entry name" value="mutY"/>
    <property type="match status" value="1"/>
</dbReference>
<dbReference type="InterPro" id="IPR011257">
    <property type="entry name" value="DNA_glycosylase"/>
</dbReference>
<dbReference type="STRING" id="1122154.SAMN02746068_01154"/>
<dbReference type="InterPro" id="IPR005760">
    <property type="entry name" value="A/G_AdeGlyc_MutY"/>
</dbReference>
<dbReference type="InterPro" id="IPR003265">
    <property type="entry name" value="HhH-GPD_domain"/>
</dbReference>
<dbReference type="CDD" id="cd00056">
    <property type="entry name" value="ENDO3c"/>
    <property type="match status" value="1"/>
</dbReference>
<dbReference type="PANTHER" id="PTHR42944:SF1">
    <property type="entry name" value="ADENINE DNA GLYCOSYLASE"/>
    <property type="match status" value="1"/>
</dbReference>
<gene>
    <name evidence="16" type="ORF">SAMN02746068_01154</name>
</gene>
<evidence type="ECO:0000256" key="6">
    <source>
        <dbReference type="ARBA" id="ARBA00022485"/>
    </source>
</evidence>
<protein>
    <recommendedName>
        <fullName evidence="5 14">Adenine DNA glycosylase</fullName>
        <ecNumber evidence="4 14">3.2.2.31</ecNumber>
    </recommendedName>
</protein>
<evidence type="ECO:0000256" key="8">
    <source>
        <dbReference type="ARBA" id="ARBA00022763"/>
    </source>
</evidence>
<dbReference type="GO" id="GO:0000701">
    <property type="term" value="F:purine-specific mismatch base pair DNA N-glycosylase activity"/>
    <property type="evidence" value="ECO:0007669"/>
    <property type="project" value="UniProtKB-EC"/>
</dbReference>
<dbReference type="SUPFAM" id="SSF55811">
    <property type="entry name" value="Nudix"/>
    <property type="match status" value="1"/>
</dbReference>
<dbReference type="Pfam" id="PF00730">
    <property type="entry name" value="HhH-GPD"/>
    <property type="match status" value="1"/>
</dbReference>
<sequence>MTNWYDADGHLSEDTVADFRQTLLAWYDECGRTHLPWRIDKEPYHIWVSEIMLQQTQVETVIPYYERFLSELPTVKDLAEADEEVLLKLWSGLGYYSRVRNMQKAARQVMADFDGQLPSTSQSLQSLAGIGPYTAAAIASISFNEVVPALDGNMFRVFARLLKIEADIAQPKSRKTFYDIILPIVDPERPGDFNQAVMDLGTSLMSTKTETLSDSPFARFNLSYQEGVELTFPIKSKKVKQVQKFYAAIISENDGSLAYTQRPKTGLLANFWTYPLLEFDSWDAIYDGVSEHFEAAKQLNITPITHIFTHQKWQVMLVQVENEDASWTYLSDDAYETLPQTTLQLKLQAALRENL</sequence>
<feature type="domain" description="HhH-GPD" evidence="15">
    <location>
        <begin position="52"/>
        <end position="203"/>
    </location>
</feature>
<evidence type="ECO:0000259" key="15">
    <source>
        <dbReference type="SMART" id="SM00478"/>
    </source>
</evidence>
<dbReference type="Gene3D" id="3.90.79.10">
    <property type="entry name" value="Nucleoside Triphosphate Pyrophosphohydrolase"/>
    <property type="match status" value="1"/>
</dbReference>
<evidence type="ECO:0000256" key="5">
    <source>
        <dbReference type="ARBA" id="ARBA00022023"/>
    </source>
</evidence>
<keyword evidence="13 14" id="KW-0326">Glycosidase</keyword>
<evidence type="ECO:0000256" key="11">
    <source>
        <dbReference type="ARBA" id="ARBA00023014"/>
    </source>
</evidence>
<evidence type="ECO:0000256" key="9">
    <source>
        <dbReference type="ARBA" id="ARBA00022801"/>
    </source>
</evidence>
<evidence type="ECO:0000256" key="2">
    <source>
        <dbReference type="ARBA" id="ARBA00002933"/>
    </source>
</evidence>
<dbReference type="InterPro" id="IPR004036">
    <property type="entry name" value="Endonuclease-III-like_CS2"/>
</dbReference>
<comment type="similarity">
    <text evidence="3 14">Belongs to the Nth/MutY family.</text>
</comment>
<evidence type="ECO:0000256" key="10">
    <source>
        <dbReference type="ARBA" id="ARBA00023004"/>
    </source>
</evidence>